<keyword evidence="3 7" id="KW-0812">Transmembrane</keyword>
<organism evidence="9 10">
    <name type="scientific">Nocardia yunnanensis</name>
    <dbReference type="NCBI Taxonomy" id="2382165"/>
    <lineage>
        <taxon>Bacteria</taxon>
        <taxon>Bacillati</taxon>
        <taxon>Actinomycetota</taxon>
        <taxon>Actinomycetes</taxon>
        <taxon>Mycobacteriales</taxon>
        <taxon>Nocardiaceae</taxon>
        <taxon>Nocardia</taxon>
    </lineage>
</organism>
<dbReference type="PANTHER" id="PTHR36115:SF4">
    <property type="entry name" value="MEMBRANE PROTEIN"/>
    <property type="match status" value="1"/>
</dbReference>
<evidence type="ECO:0000256" key="5">
    <source>
        <dbReference type="ARBA" id="ARBA00023136"/>
    </source>
</evidence>
<evidence type="ECO:0000313" key="9">
    <source>
        <dbReference type="EMBL" id="AYF73914.1"/>
    </source>
</evidence>
<dbReference type="OrthoDB" id="4625746at2"/>
<dbReference type="Pfam" id="PF06271">
    <property type="entry name" value="RDD"/>
    <property type="match status" value="1"/>
</dbReference>
<evidence type="ECO:0000256" key="4">
    <source>
        <dbReference type="ARBA" id="ARBA00022989"/>
    </source>
</evidence>
<keyword evidence="4 7" id="KW-1133">Transmembrane helix</keyword>
<dbReference type="EMBL" id="CP032568">
    <property type="protein sequence ID" value="AYF73914.1"/>
    <property type="molecule type" value="Genomic_DNA"/>
</dbReference>
<dbReference type="InterPro" id="IPR051791">
    <property type="entry name" value="Pra-immunoreactive"/>
</dbReference>
<evidence type="ECO:0000256" key="1">
    <source>
        <dbReference type="ARBA" id="ARBA00004651"/>
    </source>
</evidence>
<dbReference type="InterPro" id="IPR010432">
    <property type="entry name" value="RDD"/>
</dbReference>
<feature type="compositionally biased region" description="Basic and acidic residues" evidence="6">
    <location>
        <begin position="55"/>
        <end position="77"/>
    </location>
</feature>
<feature type="region of interest" description="Disordered" evidence="6">
    <location>
        <begin position="48"/>
        <end position="129"/>
    </location>
</feature>
<keyword evidence="10" id="KW-1185">Reference proteome</keyword>
<reference evidence="9 10" key="1">
    <citation type="submission" date="2018-09" db="EMBL/GenBank/DDBJ databases">
        <title>Nocardia yunnanensis sp. nov., an actinomycete isolated from a soil sample.</title>
        <authorList>
            <person name="Zhang J."/>
        </authorList>
    </citation>
    <scope>NUCLEOTIDE SEQUENCE [LARGE SCALE GENOMIC DNA]</scope>
    <source>
        <strain evidence="9 10">CFHS0054</strain>
    </source>
</reference>
<dbReference type="KEGG" id="nyu:D7D52_08615"/>
<comment type="subcellular location">
    <subcellularLocation>
        <location evidence="1">Cell membrane</location>
        <topology evidence="1">Multi-pass membrane protein</topology>
    </subcellularLocation>
</comment>
<name>A0A386Z9Y0_9NOCA</name>
<evidence type="ECO:0000313" key="10">
    <source>
        <dbReference type="Proteomes" id="UP000267164"/>
    </source>
</evidence>
<keyword evidence="2" id="KW-1003">Cell membrane</keyword>
<dbReference type="AlphaFoldDB" id="A0A386Z9Y0"/>
<sequence>MASHRVRSRGSSITSPSAELLGATVRLPDKPPGARTCPISFQFRTFRSSQVFRGPGRDRPPTRIPERKTGIRVRAADSRSLPWRPAGRRPRVFRNPVRASGPRPSRRSPGSRHESTARPTAVELPSGRFHPARSGARLAARALDAIIVGIPVTLLAILISSSSDSGYASESSGTVAATLLVVASGVALSGLYEISFVAVGGRTPGKRALGLRVVNADTATPPCDGTGTGPAFTRWATLIIPGVLTGGLWTLLCALSCLRGGPGHQGWHDRTAFTYVIAER</sequence>
<feature type="domain" description="RDD" evidence="8">
    <location>
        <begin position="133"/>
        <end position="272"/>
    </location>
</feature>
<dbReference type="Proteomes" id="UP000267164">
    <property type="component" value="Chromosome"/>
</dbReference>
<dbReference type="PANTHER" id="PTHR36115">
    <property type="entry name" value="PROLINE-RICH ANTIGEN HOMOLOG-RELATED"/>
    <property type="match status" value="1"/>
</dbReference>
<proteinExistence type="predicted"/>
<evidence type="ECO:0000256" key="7">
    <source>
        <dbReference type="SAM" id="Phobius"/>
    </source>
</evidence>
<protein>
    <submittedName>
        <fullName evidence="9">RDD family protein</fullName>
    </submittedName>
</protein>
<evidence type="ECO:0000256" key="3">
    <source>
        <dbReference type="ARBA" id="ARBA00022692"/>
    </source>
</evidence>
<evidence type="ECO:0000256" key="6">
    <source>
        <dbReference type="SAM" id="MobiDB-lite"/>
    </source>
</evidence>
<keyword evidence="5 7" id="KW-0472">Membrane</keyword>
<accession>A0A386Z9Y0</accession>
<feature type="transmembrane region" description="Helical" evidence="7">
    <location>
        <begin position="138"/>
        <end position="159"/>
    </location>
</feature>
<gene>
    <name evidence="9" type="ORF">D7D52_08615</name>
</gene>
<dbReference type="GO" id="GO:0005886">
    <property type="term" value="C:plasma membrane"/>
    <property type="evidence" value="ECO:0007669"/>
    <property type="project" value="UniProtKB-SubCell"/>
</dbReference>
<evidence type="ECO:0000256" key="2">
    <source>
        <dbReference type="ARBA" id="ARBA00022475"/>
    </source>
</evidence>
<feature type="transmembrane region" description="Helical" evidence="7">
    <location>
        <begin position="179"/>
        <end position="199"/>
    </location>
</feature>
<evidence type="ECO:0000259" key="8">
    <source>
        <dbReference type="Pfam" id="PF06271"/>
    </source>
</evidence>